<organism evidence="3 4">
    <name type="scientific">Fusarium oligoseptatum</name>
    <dbReference type="NCBI Taxonomy" id="2604345"/>
    <lineage>
        <taxon>Eukaryota</taxon>
        <taxon>Fungi</taxon>
        <taxon>Dikarya</taxon>
        <taxon>Ascomycota</taxon>
        <taxon>Pezizomycotina</taxon>
        <taxon>Sordariomycetes</taxon>
        <taxon>Hypocreomycetidae</taxon>
        <taxon>Hypocreales</taxon>
        <taxon>Nectriaceae</taxon>
        <taxon>Fusarium</taxon>
        <taxon>Fusarium solani species complex</taxon>
    </lineage>
</organism>
<dbReference type="STRING" id="1325735.A0A428ST76"/>
<evidence type="ECO:0000256" key="1">
    <source>
        <dbReference type="ARBA" id="ARBA00009242"/>
    </source>
</evidence>
<evidence type="ECO:0000313" key="3">
    <source>
        <dbReference type="EMBL" id="RSL93001.1"/>
    </source>
</evidence>
<dbReference type="GO" id="GO:0004037">
    <property type="term" value="F:allantoicase activity"/>
    <property type="evidence" value="ECO:0007669"/>
    <property type="project" value="InterPro"/>
</dbReference>
<gene>
    <name evidence="3" type="ORF">CEP52_013502</name>
</gene>
<accession>A0A428ST76</accession>
<dbReference type="Pfam" id="PF03561">
    <property type="entry name" value="Allantoicase"/>
    <property type="match status" value="1"/>
</dbReference>
<dbReference type="Proteomes" id="UP000287144">
    <property type="component" value="Unassembled WGS sequence"/>
</dbReference>
<comment type="similarity">
    <text evidence="1">Belongs to the allantoicase family.</text>
</comment>
<name>A0A428ST76_9HYPO</name>
<proteinExistence type="inferred from homology"/>
<dbReference type="InterPro" id="IPR005164">
    <property type="entry name" value="Allantoicase"/>
</dbReference>
<dbReference type="InterPro" id="IPR015908">
    <property type="entry name" value="Allantoicase_dom"/>
</dbReference>
<reference evidence="3 4" key="1">
    <citation type="submission" date="2017-06" db="EMBL/GenBank/DDBJ databases">
        <title>Comparative genomic analysis of Ambrosia Fusariam Clade fungi.</title>
        <authorList>
            <person name="Stajich J.E."/>
            <person name="Carrillo J."/>
            <person name="Kijimoto T."/>
            <person name="Eskalen A."/>
            <person name="O'Donnell K."/>
            <person name="Kasson M."/>
        </authorList>
    </citation>
    <scope>NUCLEOTIDE SEQUENCE [LARGE SCALE GENOMIC DNA]</scope>
    <source>
        <strain evidence="3 4">NRRL62579</strain>
    </source>
</reference>
<dbReference type="AlphaFoldDB" id="A0A428ST76"/>
<dbReference type="Gene3D" id="2.60.120.260">
    <property type="entry name" value="Galactose-binding domain-like"/>
    <property type="match status" value="1"/>
</dbReference>
<feature type="domain" description="Allantoicase" evidence="2">
    <location>
        <begin position="1"/>
        <end position="117"/>
    </location>
</feature>
<dbReference type="EMBL" id="NKCK01000192">
    <property type="protein sequence ID" value="RSL93001.1"/>
    <property type="molecule type" value="Genomic_DNA"/>
</dbReference>
<dbReference type="InterPro" id="IPR008979">
    <property type="entry name" value="Galactose-bd-like_sf"/>
</dbReference>
<keyword evidence="4" id="KW-1185">Reference proteome</keyword>
<dbReference type="GO" id="GO:0000256">
    <property type="term" value="P:allantoin catabolic process"/>
    <property type="evidence" value="ECO:0007669"/>
    <property type="project" value="InterPro"/>
</dbReference>
<sequence length="119" mass="13172">MGDGWETARSRAKGHTDFAIIKLGAPGYIERFVVDTAHFRGNYPQKVAIEGCEWTGHGDPVADAVAWREFVPPSKTGPDQEHEFASADKEKDRLVTHVKLIMIPDGGVKRLRAFGKRAV</sequence>
<dbReference type="PANTHER" id="PTHR12045:SF3">
    <property type="entry name" value="INACTIVE ALLANTOICASE-RELATED"/>
    <property type="match status" value="1"/>
</dbReference>
<evidence type="ECO:0000259" key="2">
    <source>
        <dbReference type="Pfam" id="PF03561"/>
    </source>
</evidence>
<evidence type="ECO:0000313" key="4">
    <source>
        <dbReference type="Proteomes" id="UP000287144"/>
    </source>
</evidence>
<dbReference type="SUPFAM" id="SSF49785">
    <property type="entry name" value="Galactose-binding domain-like"/>
    <property type="match status" value="1"/>
</dbReference>
<protein>
    <submittedName>
        <fullName evidence="3">Allantoicase</fullName>
    </submittedName>
</protein>
<comment type="caution">
    <text evidence="3">The sequence shown here is derived from an EMBL/GenBank/DDBJ whole genome shotgun (WGS) entry which is preliminary data.</text>
</comment>
<dbReference type="PANTHER" id="PTHR12045">
    <property type="entry name" value="ALLANTOICASE"/>
    <property type="match status" value="1"/>
</dbReference>